<reference evidence="4 5" key="1">
    <citation type="journal article" date="2020" name="ISME J.">
        <title>Uncovering the hidden diversity of litter-decomposition mechanisms in mushroom-forming fungi.</title>
        <authorList>
            <person name="Floudas D."/>
            <person name="Bentzer J."/>
            <person name="Ahren D."/>
            <person name="Johansson T."/>
            <person name="Persson P."/>
            <person name="Tunlid A."/>
        </authorList>
    </citation>
    <scope>NUCLEOTIDE SEQUENCE [LARGE SCALE GENOMIC DNA]</scope>
    <source>
        <strain evidence="4 5">CBS 101986</strain>
    </source>
</reference>
<dbReference type="Gene3D" id="3.30.230.30">
    <property type="entry name" value="Impact, N-terminal domain"/>
    <property type="match status" value="1"/>
</dbReference>
<protein>
    <recommendedName>
        <fullName evidence="3">Impact N-terminal domain-containing protein</fullName>
    </recommendedName>
</protein>
<organism evidence="4 5">
    <name type="scientific">Psilocybe cf. subviscida</name>
    <dbReference type="NCBI Taxonomy" id="2480587"/>
    <lineage>
        <taxon>Eukaryota</taxon>
        <taxon>Fungi</taxon>
        <taxon>Dikarya</taxon>
        <taxon>Basidiomycota</taxon>
        <taxon>Agaricomycotina</taxon>
        <taxon>Agaricomycetes</taxon>
        <taxon>Agaricomycetidae</taxon>
        <taxon>Agaricales</taxon>
        <taxon>Agaricineae</taxon>
        <taxon>Strophariaceae</taxon>
        <taxon>Psilocybe</taxon>
    </lineage>
</organism>
<evidence type="ECO:0000256" key="1">
    <source>
        <dbReference type="ARBA" id="ARBA00007665"/>
    </source>
</evidence>
<dbReference type="PANTHER" id="PTHR16301">
    <property type="entry name" value="IMPACT-RELATED"/>
    <property type="match status" value="1"/>
</dbReference>
<dbReference type="Pfam" id="PF01205">
    <property type="entry name" value="Impact_N"/>
    <property type="match status" value="1"/>
</dbReference>
<proteinExistence type="inferred from homology"/>
<accession>A0A8H5BFF0</accession>
<dbReference type="GO" id="GO:0006446">
    <property type="term" value="P:regulation of translational initiation"/>
    <property type="evidence" value="ECO:0007669"/>
    <property type="project" value="TreeGrafter"/>
</dbReference>
<evidence type="ECO:0000256" key="2">
    <source>
        <dbReference type="SAM" id="MobiDB-lite"/>
    </source>
</evidence>
<dbReference type="PANTHER" id="PTHR16301:SF25">
    <property type="entry name" value="PROTEIN IMPACT"/>
    <property type="match status" value="1"/>
</dbReference>
<comment type="caution">
    <text evidence="4">The sequence shown here is derived from an EMBL/GenBank/DDBJ whole genome shotgun (WGS) entry which is preliminary data.</text>
</comment>
<gene>
    <name evidence="4" type="ORF">D9619_001717</name>
</gene>
<comment type="similarity">
    <text evidence="1">Belongs to the IMPACT family.</text>
</comment>
<feature type="domain" description="Impact N-terminal" evidence="3">
    <location>
        <begin position="79"/>
        <end position="200"/>
    </location>
</feature>
<keyword evidence="5" id="KW-1185">Reference proteome</keyword>
<dbReference type="AlphaFoldDB" id="A0A8H5BFF0"/>
<feature type="region of interest" description="Disordered" evidence="2">
    <location>
        <begin position="34"/>
        <end position="61"/>
    </location>
</feature>
<dbReference type="OrthoDB" id="69641at2759"/>
<dbReference type="GO" id="GO:0140469">
    <property type="term" value="P:GCN2-mediated signaling"/>
    <property type="evidence" value="ECO:0007669"/>
    <property type="project" value="TreeGrafter"/>
</dbReference>
<dbReference type="SUPFAM" id="SSF54211">
    <property type="entry name" value="Ribosomal protein S5 domain 2-like"/>
    <property type="match status" value="1"/>
</dbReference>
<dbReference type="InterPro" id="IPR001498">
    <property type="entry name" value="Impact_N"/>
</dbReference>
<dbReference type="InterPro" id="IPR020568">
    <property type="entry name" value="Ribosomal_Su5_D2-typ_SF"/>
</dbReference>
<feature type="region of interest" description="Disordered" evidence="2">
    <location>
        <begin position="130"/>
        <end position="151"/>
    </location>
</feature>
<dbReference type="Proteomes" id="UP000567179">
    <property type="component" value="Unassembled WGS sequence"/>
</dbReference>
<dbReference type="InterPro" id="IPR023582">
    <property type="entry name" value="Impact"/>
</dbReference>
<dbReference type="EMBL" id="JAACJJ010000028">
    <property type="protein sequence ID" value="KAF5322355.1"/>
    <property type="molecule type" value="Genomic_DNA"/>
</dbReference>
<feature type="compositionally biased region" description="Low complexity" evidence="2">
    <location>
        <begin position="130"/>
        <end position="141"/>
    </location>
</feature>
<dbReference type="GO" id="GO:0005737">
    <property type="term" value="C:cytoplasm"/>
    <property type="evidence" value="ECO:0007669"/>
    <property type="project" value="TreeGrafter"/>
</dbReference>
<evidence type="ECO:0000313" key="4">
    <source>
        <dbReference type="EMBL" id="KAF5322355.1"/>
    </source>
</evidence>
<evidence type="ECO:0000313" key="5">
    <source>
        <dbReference type="Proteomes" id="UP000567179"/>
    </source>
</evidence>
<name>A0A8H5BFF0_9AGAR</name>
<dbReference type="InterPro" id="IPR036956">
    <property type="entry name" value="Impact_N_sf"/>
</dbReference>
<sequence length="232" mass="24514">MLLRAIAIPTAARCSLPRSCSHLGGERTLATRRATTDTRGHGKGCSAVKPSTNISDDTDTDATGGWPHPIYASARTEAKKSIFVAHASRLPSASPASLRVFLDHLTAQPALKRATHCMYAWRVVVSDTSSDTYTPTSSNPSAILTGQNDGGENGAGERLARLLEATGCVNVVIVVSRWYGGVNLGSERWKMISGVAKDALARGDFQAGKGVTGTDTTFITAKGSGNKKKRKK</sequence>
<evidence type="ECO:0000259" key="3">
    <source>
        <dbReference type="Pfam" id="PF01205"/>
    </source>
</evidence>